<dbReference type="InterPro" id="IPR038607">
    <property type="entry name" value="PhoD-like_sf"/>
</dbReference>
<proteinExistence type="predicted"/>
<dbReference type="CDD" id="cd07389">
    <property type="entry name" value="MPP_PhoD"/>
    <property type="match status" value="1"/>
</dbReference>
<protein>
    <submittedName>
        <fullName evidence="3">Alkaline phosphatase D</fullName>
        <ecNumber evidence="3">3.1.3.1</ecNumber>
    </submittedName>
</protein>
<comment type="caution">
    <text evidence="3">The sequence shown here is derived from an EMBL/GenBank/DDBJ whole genome shotgun (WGS) entry which is preliminary data.</text>
</comment>
<dbReference type="EMBL" id="JACHGY010000001">
    <property type="protein sequence ID" value="MBB6428525.1"/>
    <property type="molecule type" value="Genomic_DNA"/>
</dbReference>
<sequence>MHRCTERLSVLLVAMATAWGCTAEPGPEVQAVEPPSVIAFASCLKTRYPAPTFDHLLAAQPDVLVMMGDNVYVDIPEVPTRAEQFRPYYDELEAQPYWPRVRDEVPLVLATYDDHDFGKNDAGVEWELKETGRAELIRFFPDSAALIPADRDGVYHATTLGPEGQRVQFIVLDTRWFRDQPERSEVPRSQRRGGPYLPMADTSRTLLGEAQWAWLEEQLRQPADVRVIVSSIQVVAREHGWECWGNFPHELERLYGLIGETRAEGVVFLSGDRHLAELSRDTDPATPYPMWDATSSGMNQPERAVNEPNRYRVGEVRRMSHFALLRIDWADQPALTFEWLDDRGAVFASQSIVLSELGFAGR</sequence>
<dbReference type="InterPro" id="IPR029052">
    <property type="entry name" value="Metallo-depent_PP-like"/>
</dbReference>
<keyword evidence="3" id="KW-0378">Hydrolase</keyword>
<evidence type="ECO:0000313" key="3">
    <source>
        <dbReference type="EMBL" id="MBB6428525.1"/>
    </source>
</evidence>
<evidence type="ECO:0000313" key="4">
    <source>
        <dbReference type="Proteomes" id="UP000541810"/>
    </source>
</evidence>
<feature type="signal peptide" evidence="1">
    <location>
        <begin position="1"/>
        <end position="23"/>
    </location>
</feature>
<keyword evidence="1" id="KW-0732">Signal</keyword>
<organism evidence="3 4">
    <name type="scientific">Algisphaera agarilytica</name>
    <dbReference type="NCBI Taxonomy" id="1385975"/>
    <lineage>
        <taxon>Bacteria</taxon>
        <taxon>Pseudomonadati</taxon>
        <taxon>Planctomycetota</taxon>
        <taxon>Phycisphaerae</taxon>
        <taxon>Phycisphaerales</taxon>
        <taxon>Phycisphaeraceae</taxon>
        <taxon>Algisphaera</taxon>
    </lineage>
</organism>
<dbReference type="Pfam" id="PF09423">
    <property type="entry name" value="PhoD"/>
    <property type="match status" value="1"/>
</dbReference>
<dbReference type="SUPFAM" id="SSF56300">
    <property type="entry name" value="Metallo-dependent phosphatases"/>
    <property type="match status" value="1"/>
</dbReference>
<dbReference type="InterPro" id="IPR018946">
    <property type="entry name" value="PhoD-like_MPP"/>
</dbReference>
<keyword evidence="4" id="KW-1185">Reference proteome</keyword>
<evidence type="ECO:0000259" key="2">
    <source>
        <dbReference type="Pfam" id="PF09423"/>
    </source>
</evidence>
<dbReference type="Proteomes" id="UP000541810">
    <property type="component" value="Unassembled WGS sequence"/>
</dbReference>
<dbReference type="PANTHER" id="PTHR33987:SF1">
    <property type="entry name" value="CALCINEURIN-LIKE METALLO-PHOSPHOESTERASE SUPERFAMILY PROTEIN"/>
    <property type="match status" value="1"/>
</dbReference>
<gene>
    <name evidence="3" type="ORF">HNQ40_000331</name>
</gene>
<dbReference type="GO" id="GO:0004035">
    <property type="term" value="F:alkaline phosphatase activity"/>
    <property type="evidence" value="ECO:0007669"/>
    <property type="project" value="UniProtKB-EC"/>
</dbReference>
<dbReference type="PANTHER" id="PTHR33987">
    <property type="entry name" value="CALCINEURIN-LIKE METALLO-PHOSPHOESTERASE SUPERFAMILY PROTEIN"/>
    <property type="match status" value="1"/>
</dbReference>
<name>A0A7X0H3F9_9BACT</name>
<dbReference type="EC" id="3.1.3.1" evidence="3"/>
<dbReference type="AlphaFoldDB" id="A0A7X0H3F9"/>
<dbReference type="RefSeq" id="WP_184675744.1">
    <property type="nucleotide sequence ID" value="NZ_JACHGY010000001.1"/>
</dbReference>
<evidence type="ECO:0000256" key="1">
    <source>
        <dbReference type="SAM" id="SignalP"/>
    </source>
</evidence>
<dbReference type="Gene3D" id="3.60.21.70">
    <property type="entry name" value="PhoD-like phosphatase"/>
    <property type="match status" value="1"/>
</dbReference>
<feature type="domain" description="PhoD-like phosphatase metallophosphatase" evidence="2">
    <location>
        <begin position="39"/>
        <end position="296"/>
    </location>
</feature>
<accession>A0A7X0H3F9</accession>
<feature type="chain" id="PRO_5030559527" evidence="1">
    <location>
        <begin position="24"/>
        <end position="362"/>
    </location>
</feature>
<reference evidence="3 4" key="1">
    <citation type="submission" date="2020-08" db="EMBL/GenBank/DDBJ databases">
        <title>Genomic Encyclopedia of Type Strains, Phase IV (KMG-IV): sequencing the most valuable type-strain genomes for metagenomic binning, comparative biology and taxonomic classification.</title>
        <authorList>
            <person name="Goeker M."/>
        </authorList>
    </citation>
    <scope>NUCLEOTIDE SEQUENCE [LARGE SCALE GENOMIC DNA]</scope>
    <source>
        <strain evidence="3 4">DSM 103725</strain>
    </source>
</reference>